<keyword evidence="1" id="KW-0472">Membrane</keyword>
<feature type="transmembrane region" description="Helical" evidence="1">
    <location>
        <begin position="60"/>
        <end position="77"/>
    </location>
</feature>
<feature type="transmembrane region" description="Helical" evidence="1">
    <location>
        <begin position="35"/>
        <end position="54"/>
    </location>
</feature>
<sequence length="110" mass="12641">MSHRPLSPEEACEKGIAAVLAKEHIRDREKKRRNYRTLQLVCVLLALCSLYLIFRIPVRPIQVAAIPTAFIFLLLRAFDRDYLSTHQNFTLGIFFTIAIAGLVRVMLPLF</sequence>
<reference evidence="2" key="2">
    <citation type="submission" date="2020-09" db="EMBL/GenBank/DDBJ databases">
        <authorList>
            <person name="Sun Q."/>
            <person name="Kim S."/>
        </authorList>
    </citation>
    <scope>NUCLEOTIDE SEQUENCE</scope>
    <source>
        <strain evidence="2">KCTC 12988</strain>
    </source>
</reference>
<keyword evidence="1" id="KW-0812">Transmembrane</keyword>
<keyword evidence="1" id="KW-1133">Transmembrane helix</keyword>
<dbReference type="EMBL" id="BMXI01000006">
    <property type="protein sequence ID" value="GHC50710.1"/>
    <property type="molecule type" value="Genomic_DNA"/>
</dbReference>
<dbReference type="RefSeq" id="WP_189569413.1">
    <property type="nucleotide sequence ID" value="NZ_BMXI01000006.1"/>
</dbReference>
<evidence type="ECO:0000313" key="3">
    <source>
        <dbReference type="Proteomes" id="UP000644507"/>
    </source>
</evidence>
<comment type="caution">
    <text evidence="2">The sequence shown here is derived from an EMBL/GenBank/DDBJ whole genome shotgun (WGS) entry which is preliminary data.</text>
</comment>
<name>A0A918TP90_9BACT</name>
<gene>
    <name evidence="2" type="ORF">GCM10007100_16020</name>
</gene>
<dbReference type="Proteomes" id="UP000644507">
    <property type="component" value="Unassembled WGS sequence"/>
</dbReference>
<evidence type="ECO:0000256" key="1">
    <source>
        <dbReference type="SAM" id="Phobius"/>
    </source>
</evidence>
<evidence type="ECO:0000313" key="2">
    <source>
        <dbReference type="EMBL" id="GHC50710.1"/>
    </source>
</evidence>
<protein>
    <submittedName>
        <fullName evidence="2">Uncharacterized protein</fullName>
    </submittedName>
</protein>
<feature type="transmembrane region" description="Helical" evidence="1">
    <location>
        <begin position="89"/>
        <end position="107"/>
    </location>
</feature>
<keyword evidence="3" id="KW-1185">Reference proteome</keyword>
<accession>A0A918TP90</accession>
<dbReference type="AlphaFoldDB" id="A0A918TP90"/>
<organism evidence="2 3">
    <name type="scientific">Roseibacillus persicicus</name>
    <dbReference type="NCBI Taxonomy" id="454148"/>
    <lineage>
        <taxon>Bacteria</taxon>
        <taxon>Pseudomonadati</taxon>
        <taxon>Verrucomicrobiota</taxon>
        <taxon>Verrucomicrobiia</taxon>
        <taxon>Verrucomicrobiales</taxon>
        <taxon>Verrucomicrobiaceae</taxon>
        <taxon>Roseibacillus</taxon>
    </lineage>
</organism>
<reference evidence="2" key="1">
    <citation type="journal article" date="2014" name="Int. J. Syst. Evol. Microbiol.">
        <title>Complete genome sequence of Corynebacterium casei LMG S-19264T (=DSM 44701T), isolated from a smear-ripened cheese.</title>
        <authorList>
            <consortium name="US DOE Joint Genome Institute (JGI-PGF)"/>
            <person name="Walter F."/>
            <person name="Albersmeier A."/>
            <person name="Kalinowski J."/>
            <person name="Ruckert C."/>
        </authorList>
    </citation>
    <scope>NUCLEOTIDE SEQUENCE</scope>
    <source>
        <strain evidence="2">KCTC 12988</strain>
    </source>
</reference>
<proteinExistence type="predicted"/>